<accession>A0A6H1ZD90</accession>
<proteinExistence type="predicted"/>
<dbReference type="EMBL" id="MT144705">
    <property type="protein sequence ID" value="QJH97882.1"/>
    <property type="molecule type" value="Genomic_DNA"/>
</dbReference>
<reference evidence="1" key="1">
    <citation type="submission" date="2020-03" db="EMBL/GenBank/DDBJ databases">
        <title>The deep terrestrial virosphere.</title>
        <authorList>
            <person name="Holmfeldt K."/>
            <person name="Nilsson E."/>
            <person name="Simone D."/>
            <person name="Lopez-Fernandez M."/>
            <person name="Wu X."/>
            <person name="de Brujin I."/>
            <person name="Lundin D."/>
            <person name="Andersson A."/>
            <person name="Bertilsson S."/>
            <person name="Dopson M."/>
        </authorList>
    </citation>
    <scope>NUCLEOTIDE SEQUENCE</scope>
    <source>
        <strain evidence="1">TM448A00237</strain>
        <strain evidence="2">TM448B01100</strain>
    </source>
</reference>
<dbReference type="EMBL" id="MT143990">
    <property type="protein sequence ID" value="QJA45422.1"/>
    <property type="molecule type" value="Genomic_DNA"/>
</dbReference>
<organism evidence="1">
    <name type="scientific">viral metagenome</name>
    <dbReference type="NCBI Taxonomy" id="1070528"/>
    <lineage>
        <taxon>unclassified sequences</taxon>
        <taxon>metagenomes</taxon>
        <taxon>organismal metagenomes</taxon>
    </lineage>
</organism>
<name>A0A6H1ZD90_9ZZZZ</name>
<evidence type="ECO:0000313" key="1">
    <source>
        <dbReference type="EMBL" id="QJA45422.1"/>
    </source>
</evidence>
<protein>
    <submittedName>
        <fullName evidence="1">Uncharacterized protein</fullName>
    </submittedName>
</protein>
<gene>
    <name evidence="1" type="ORF">TM448A00237_0028</name>
    <name evidence="2" type="ORF">TM448B01100_0028</name>
</gene>
<dbReference type="AlphaFoldDB" id="A0A6H1ZD90"/>
<evidence type="ECO:0000313" key="2">
    <source>
        <dbReference type="EMBL" id="QJH97882.1"/>
    </source>
</evidence>
<sequence>MPYVRKGKTVYKKVDGIKKVGSSKTTKKAEGYRRVLEGVHHGWKPTGKKSKKK</sequence>